<dbReference type="SUPFAM" id="SSF57716">
    <property type="entry name" value="Glucocorticoid receptor-like (DNA-binding domain)"/>
    <property type="match status" value="1"/>
</dbReference>
<dbReference type="Proteomes" id="UP000321617">
    <property type="component" value="Unassembled WGS sequence"/>
</dbReference>
<dbReference type="EMBL" id="VLLL01000005">
    <property type="protein sequence ID" value="TWJ15969.1"/>
    <property type="molecule type" value="Genomic_DNA"/>
</dbReference>
<dbReference type="RefSeq" id="WP_147135554.1">
    <property type="nucleotide sequence ID" value="NZ_BAABIJ010000001.1"/>
</dbReference>
<dbReference type="AlphaFoldDB" id="A0A562VDK9"/>
<evidence type="ECO:0000313" key="6">
    <source>
        <dbReference type="EMBL" id="TWJ15969.1"/>
    </source>
</evidence>
<reference evidence="6 7" key="1">
    <citation type="journal article" date="2013" name="Stand. Genomic Sci.">
        <title>Genomic Encyclopedia of Type Strains, Phase I: The one thousand microbial genomes (KMG-I) project.</title>
        <authorList>
            <person name="Kyrpides N.C."/>
            <person name="Woyke T."/>
            <person name="Eisen J.A."/>
            <person name="Garrity G."/>
            <person name="Lilburn T.G."/>
            <person name="Beck B.J."/>
            <person name="Whitman W.B."/>
            <person name="Hugenholtz P."/>
            <person name="Klenk H.P."/>
        </authorList>
    </citation>
    <scope>NUCLEOTIDE SEQUENCE [LARGE SCALE GENOMIC DNA]</scope>
    <source>
        <strain evidence="6 7">DSM 45044</strain>
    </source>
</reference>
<protein>
    <submittedName>
        <fullName evidence="6">TraR/DksA family transcriptional regulator</fullName>
    </submittedName>
</protein>
<proteinExistence type="predicted"/>
<dbReference type="Pfam" id="PF01258">
    <property type="entry name" value="zf-dskA_traR"/>
    <property type="match status" value="1"/>
</dbReference>
<sequence length="119" mass="13095">MADPHQETRRLLDRRATLLRERIHHIDPTAARRDCLLDTGDAAAAAAAETEQLALRDRARDALHDVQAALHRLDTGDYGRCVYCGRPISADRLDAVPTADTCTECADPATNRSTDTEDT</sequence>
<evidence type="ECO:0000313" key="7">
    <source>
        <dbReference type="Proteomes" id="UP000321617"/>
    </source>
</evidence>
<dbReference type="Gene3D" id="1.20.120.910">
    <property type="entry name" value="DksA, coiled-coil domain"/>
    <property type="match status" value="1"/>
</dbReference>
<evidence type="ECO:0000256" key="4">
    <source>
        <dbReference type="PROSITE-ProRule" id="PRU00510"/>
    </source>
</evidence>
<evidence type="ECO:0000256" key="3">
    <source>
        <dbReference type="ARBA" id="ARBA00022833"/>
    </source>
</evidence>
<organism evidence="6 7">
    <name type="scientific">Stackebrandtia albiflava</name>
    <dbReference type="NCBI Taxonomy" id="406432"/>
    <lineage>
        <taxon>Bacteria</taxon>
        <taxon>Bacillati</taxon>
        <taxon>Actinomycetota</taxon>
        <taxon>Actinomycetes</taxon>
        <taxon>Glycomycetales</taxon>
        <taxon>Glycomycetaceae</taxon>
        <taxon>Stackebrandtia</taxon>
    </lineage>
</organism>
<dbReference type="InterPro" id="IPR000962">
    <property type="entry name" value="Znf_DskA_TraR"/>
</dbReference>
<keyword evidence="1" id="KW-0479">Metal-binding</keyword>
<feature type="domain" description="Zinc finger DksA/TraR C4-type" evidence="5">
    <location>
        <begin position="76"/>
        <end position="109"/>
    </location>
</feature>
<evidence type="ECO:0000256" key="1">
    <source>
        <dbReference type="ARBA" id="ARBA00022723"/>
    </source>
</evidence>
<keyword evidence="2" id="KW-0863">Zinc-finger</keyword>
<evidence type="ECO:0000256" key="2">
    <source>
        <dbReference type="ARBA" id="ARBA00022771"/>
    </source>
</evidence>
<keyword evidence="3" id="KW-0862">Zinc</keyword>
<dbReference type="PANTHER" id="PTHR33823:SF2">
    <property type="entry name" value="RNA POLYMERASE-BINDING TRANSCRIPTION FACTOR DKSA"/>
    <property type="match status" value="1"/>
</dbReference>
<name>A0A562VDK9_9ACTN</name>
<evidence type="ECO:0000259" key="5">
    <source>
        <dbReference type="Pfam" id="PF01258"/>
    </source>
</evidence>
<dbReference type="SUPFAM" id="SSF109635">
    <property type="entry name" value="DnaK suppressor protein DksA, alpha-hairpin domain"/>
    <property type="match status" value="1"/>
</dbReference>
<gene>
    <name evidence="6" type="ORF">LX16_1689</name>
</gene>
<comment type="caution">
    <text evidence="6">The sequence shown here is derived from an EMBL/GenBank/DDBJ whole genome shotgun (WGS) entry which is preliminary data.</text>
</comment>
<dbReference type="PANTHER" id="PTHR33823">
    <property type="entry name" value="RNA POLYMERASE-BINDING TRANSCRIPTION FACTOR DKSA-RELATED"/>
    <property type="match status" value="1"/>
</dbReference>
<dbReference type="GO" id="GO:0008270">
    <property type="term" value="F:zinc ion binding"/>
    <property type="evidence" value="ECO:0007669"/>
    <property type="project" value="UniProtKB-KW"/>
</dbReference>
<dbReference type="PROSITE" id="PS51128">
    <property type="entry name" value="ZF_DKSA_2"/>
    <property type="match status" value="1"/>
</dbReference>
<dbReference type="InterPro" id="IPR037187">
    <property type="entry name" value="DnaK_N"/>
</dbReference>
<dbReference type="OrthoDB" id="1121111at2"/>
<feature type="zinc finger region" description="dksA C4-type" evidence="4">
    <location>
        <begin position="81"/>
        <end position="105"/>
    </location>
</feature>
<accession>A0A562VDK9</accession>
<keyword evidence="7" id="KW-1185">Reference proteome</keyword>